<comment type="caution">
    <text evidence="1">The sequence shown here is derived from an EMBL/GenBank/DDBJ whole genome shotgun (WGS) entry which is preliminary data.</text>
</comment>
<dbReference type="RefSeq" id="WP_262400493.1">
    <property type="nucleotide sequence ID" value="NZ_JACRTB010000019.1"/>
</dbReference>
<sequence length="140" mass="16176">MADLSMPLKRLPVICSSRAWSKPPVQLVVLIEIGTFIPAPAISKRRLHPGRRMKQNAKRRFGRSAKALRNQKAARIRAAKQALREKCSMLYFPEAFPGRKLWSSQYKLPGGRMVENRKIYTVFIPETTSVKKQHKLRFFL</sequence>
<gene>
    <name evidence="1" type="ORF">H8717_11465</name>
</gene>
<accession>A0ABR7NKT4</accession>
<evidence type="ECO:0000313" key="1">
    <source>
        <dbReference type="EMBL" id="MBC8577021.1"/>
    </source>
</evidence>
<dbReference type="Proteomes" id="UP000658131">
    <property type="component" value="Unassembled WGS sequence"/>
</dbReference>
<evidence type="ECO:0000313" key="2">
    <source>
        <dbReference type="Proteomes" id="UP000658131"/>
    </source>
</evidence>
<proteinExistence type="predicted"/>
<dbReference type="EMBL" id="JACRTB010000019">
    <property type="protein sequence ID" value="MBC8577021.1"/>
    <property type="molecule type" value="Genomic_DNA"/>
</dbReference>
<organism evidence="1 2">
    <name type="scientific">Yanshouia hominis</name>
    <dbReference type="NCBI Taxonomy" id="2763673"/>
    <lineage>
        <taxon>Bacteria</taxon>
        <taxon>Bacillati</taxon>
        <taxon>Bacillota</taxon>
        <taxon>Clostridia</taxon>
        <taxon>Eubacteriales</taxon>
        <taxon>Oscillospiraceae</taxon>
        <taxon>Yanshouia</taxon>
    </lineage>
</organism>
<keyword evidence="2" id="KW-1185">Reference proteome</keyword>
<protein>
    <submittedName>
        <fullName evidence="1">Uncharacterized protein</fullName>
    </submittedName>
</protein>
<name>A0ABR7NKT4_9FIRM</name>
<reference evidence="1 2" key="1">
    <citation type="submission" date="2020-08" db="EMBL/GenBank/DDBJ databases">
        <title>Genome public.</title>
        <authorList>
            <person name="Liu C."/>
            <person name="Sun Q."/>
        </authorList>
    </citation>
    <scope>NUCLEOTIDE SEQUENCE [LARGE SCALE GENOMIC DNA]</scope>
    <source>
        <strain evidence="1 2">BX1</strain>
    </source>
</reference>